<dbReference type="EMBL" id="JBHTJG010000003">
    <property type="protein sequence ID" value="MFD0946508.1"/>
    <property type="molecule type" value="Genomic_DNA"/>
</dbReference>
<evidence type="ECO:0000259" key="7">
    <source>
        <dbReference type="SMART" id="SM00849"/>
    </source>
</evidence>
<protein>
    <submittedName>
        <fullName evidence="8">MBL fold metallo-hydrolase</fullName>
    </submittedName>
</protein>
<organism evidence="8 9">
    <name type="scientific">Sphingomonas canadensis</name>
    <dbReference type="NCBI Taxonomy" id="1219257"/>
    <lineage>
        <taxon>Bacteria</taxon>
        <taxon>Pseudomonadati</taxon>
        <taxon>Pseudomonadota</taxon>
        <taxon>Alphaproteobacteria</taxon>
        <taxon>Sphingomonadales</taxon>
        <taxon>Sphingomonadaceae</taxon>
        <taxon>Sphingomonas</taxon>
    </lineage>
</organism>
<dbReference type="RefSeq" id="WP_264943876.1">
    <property type="nucleotide sequence ID" value="NZ_JAPDRA010000003.1"/>
</dbReference>
<dbReference type="CDD" id="cd16280">
    <property type="entry name" value="metallo-hydrolase-like_MBL-fold"/>
    <property type="match status" value="1"/>
</dbReference>
<dbReference type="SMART" id="SM00849">
    <property type="entry name" value="Lactamase_B"/>
    <property type="match status" value="1"/>
</dbReference>
<reference evidence="9" key="1">
    <citation type="journal article" date="2019" name="Int. J. Syst. Evol. Microbiol.">
        <title>The Global Catalogue of Microorganisms (GCM) 10K type strain sequencing project: providing services to taxonomists for standard genome sequencing and annotation.</title>
        <authorList>
            <consortium name="The Broad Institute Genomics Platform"/>
            <consortium name="The Broad Institute Genome Sequencing Center for Infectious Disease"/>
            <person name="Wu L."/>
            <person name="Ma J."/>
        </authorList>
    </citation>
    <scope>NUCLEOTIDE SEQUENCE [LARGE SCALE GENOMIC DNA]</scope>
    <source>
        <strain evidence="9">CCUG 62982</strain>
    </source>
</reference>
<evidence type="ECO:0000256" key="4">
    <source>
        <dbReference type="ARBA" id="ARBA00022801"/>
    </source>
</evidence>
<evidence type="ECO:0000256" key="2">
    <source>
        <dbReference type="ARBA" id="ARBA00007749"/>
    </source>
</evidence>
<dbReference type="InterPro" id="IPR036866">
    <property type="entry name" value="RibonucZ/Hydroxyglut_hydro"/>
</dbReference>
<evidence type="ECO:0000256" key="5">
    <source>
        <dbReference type="ARBA" id="ARBA00022833"/>
    </source>
</evidence>
<dbReference type="SUPFAM" id="SSF56281">
    <property type="entry name" value="Metallo-hydrolase/oxidoreductase"/>
    <property type="match status" value="1"/>
</dbReference>
<feature type="domain" description="Metallo-beta-lactamase" evidence="7">
    <location>
        <begin position="86"/>
        <end position="272"/>
    </location>
</feature>
<evidence type="ECO:0000256" key="6">
    <source>
        <dbReference type="SAM" id="MobiDB-lite"/>
    </source>
</evidence>
<dbReference type="InterPro" id="IPR001018">
    <property type="entry name" value="Beta-lactamase_class-B_CS"/>
</dbReference>
<dbReference type="InterPro" id="IPR001279">
    <property type="entry name" value="Metallo-B-lactamas"/>
</dbReference>
<accession>A0ABW3H548</accession>
<comment type="caution">
    <text evidence="8">The sequence shown here is derived from an EMBL/GenBank/DDBJ whole genome shotgun (WGS) entry which is preliminary data.</text>
</comment>
<evidence type="ECO:0000313" key="8">
    <source>
        <dbReference type="EMBL" id="MFD0946508.1"/>
    </source>
</evidence>
<feature type="region of interest" description="Disordered" evidence="6">
    <location>
        <begin position="319"/>
        <end position="339"/>
    </location>
</feature>
<comment type="cofactor">
    <cofactor evidence="1">
        <name>Zn(2+)</name>
        <dbReference type="ChEBI" id="CHEBI:29105"/>
    </cofactor>
</comment>
<evidence type="ECO:0000256" key="3">
    <source>
        <dbReference type="ARBA" id="ARBA00022723"/>
    </source>
</evidence>
<dbReference type="InterPro" id="IPR051013">
    <property type="entry name" value="MBL_superfamily_lactonases"/>
</dbReference>
<keyword evidence="4" id="KW-0378">Hydrolase</keyword>
<evidence type="ECO:0000256" key="1">
    <source>
        <dbReference type="ARBA" id="ARBA00001947"/>
    </source>
</evidence>
<keyword evidence="5" id="KW-0862">Zinc</keyword>
<feature type="compositionally biased region" description="Basic and acidic residues" evidence="6">
    <location>
        <begin position="326"/>
        <end position="339"/>
    </location>
</feature>
<dbReference type="PANTHER" id="PTHR42978:SF2">
    <property type="entry name" value="102 KBASES UNSTABLE REGION: FROM 1 TO 119443"/>
    <property type="match status" value="1"/>
</dbReference>
<keyword evidence="3" id="KW-0479">Metal-binding</keyword>
<comment type="similarity">
    <text evidence="2">Belongs to the metallo-beta-lactamase superfamily.</text>
</comment>
<gene>
    <name evidence="8" type="ORF">ACFQ1E_09185</name>
</gene>
<dbReference type="Gene3D" id="3.60.15.10">
    <property type="entry name" value="Ribonuclease Z/Hydroxyacylglutathione hydrolase-like"/>
    <property type="match status" value="1"/>
</dbReference>
<dbReference type="Proteomes" id="UP001596977">
    <property type="component" value="Unassembled WGS sequence"/>
</dbReference>
<dbReference type="Pfam" id="PF00753">
    <property type="entry name" value="Lactamase_B"/>
    <property type="match status" value="1"/>
</dbReference>
<keyword evidence="9" id="KW-1185">Reference proteome</keyword>
<dbReference type="PROSITE" id="PS00743">
    <property type="entry name" value="BETA_LACTAMASE_B_1"/>
    <property type="match status" value="1"/>
</dbReference>
<proteinExistence type="inferred from homology"/>
<dbReference type="PANTHER" id="PTHR42978">
    <property type="entry name" value="QUORUM-QUENCHING LACTONASE YTNP-RELATED-RELATED"/>
    <property type="match status" value="1"/>
</dbReference>
<name>A0ABW3H548_9SPHN</name>
<sequence length="339" mass="36733">MFGNYKRLVAAGVAWLSVTGAAPATEDHIGRALKLWDGEENGFINLCAMTQSPRIAAPPAQADLIAAPLPPPAKIFDNLYFVGSRWTNAWAITTPGGIILLDAMDNDWEAEHVIAAGLKRLGLDPADIRYVIVSHGHGDHYGGAAWLKSRYGARIVMSAADWDLTDAQRGSPPKEGRGLPPERDLAVRQGDRITLGGTEVEIYLTPGHTMGTISPIFDVLDHGRRHRAILWGGSSFNFGPARPSQLDAYLQSALDAQRHVRRRSIDVLLSNHPEYDRSIVKAGAIRDRPDAPNPFVVGTRGVRDALRVAEQCARATKTAWANAAGKEPRAAETGEADPH</sequence>
<evidence type="ECO:0000313" key="9">
    <source>
        <dbReference type="Proteomes" id="UP001596977"/>
    </source>
</evidence>